<evidence type="ECO:0000256" key="2">
    <source>
        <dbReference type="HAMAP-Rule" id="MF_00048"/>
    </source>
</evidence>
<protein>
    <recommendedName>
        <fullName evidence="2">UPF0102 protein WMW72_20390</fullName>
    </recommendedName>
</protein>
<comment type="caution">
    <text evidence="3">The sequence shown here is derived from an EMBL/GenBank/DDBJ whole genome shotgun (WGS) entry which is preliminary data.</text>
</comment>
<dbReference type="NCBIfam" id="NF009150">
    <property type="entry name" value="PRK12497.1-3"/>
    <property type="match status" value="1"/>
</dbReference>
<evidence type="ECO:0000313" key="3">
    <source>
        <dbReference type="EMBL" id="MEK8130270.1"/>
    </source>
</evidence>
<evidence type="ECO:0000313" key="4">
    <source>
        <dbReference type="Proteomes" id="UP001469365"/>
    </source>
</evidence>
<dbReference type="InterPro" id="IPR003509">
    <property type="entry name" value="UPF0102_YraN-like"/>
</dbReference>
<dbReference type="Proteomes" id="UP001469365">
    <property type="component" value="Unassembled WGS sequence"/>
</dbReference>
<dbReference type="Gene3D" id="3.40.1350.10">
    <property type="match status" value="1"/>
</dbReference>
<dbReference type="Pfam" id="PF02021">
    <property type="entry name" value="UPF0102"/>
    <property type="match status" value="1"/>
</dbReference>
<keyword evidence="4" id="KW-1185">Reference proteome</keyword>
<accession>A0ABU9DN23</accession>
<name>A0ABU9DN23_9BACL</name>
<dbReference type="PANTHER" id="PTHR34039:SF1">
    <property type="entry name" value="UPF0102 PROTEIN YRAN"/>
    <property type="match status" value="1"/>
</dbReference>
<dbReference type="InterPro" id="IPR011335">
    <property type="entry name" value="Restrct_endonuc-II-like"/>
</dbReference>
<sequence>MNGRLAGRKERGARGEAEAAAYLQKQGMSIIARNWSCRTGEIDLVAEEEGILVFVEVRTRNLNATYGTPQESVNARKQWKMIETARVYIHRHGRHESQIRFDVVSIRMASDGELTELTHIRNALG</sequence>
<dbReference type="RefSeq" id="WP_341417394.1">
    <property type="nucleotide sequence ID" value="NZ_JBBPCC010000013.1"/>
</dbReference>
<dbReference type="EMBL" id="JBBPCC010000013">
    <property type="protein sequence ID" value="MEK8130270.1"/>
    <property type="molecule type" value="Genomic_DNA"/>
</dbReference>
<comment type="similarity">
    <text evidence="1 2">Belongs to the UPF0102 family.</text>
</comment>
<dbReference type="NCBIfam" id="NF009154">
    <property type="entry name" value="PRK12497.3-3"/>
    <property type="match status" value="1"/>
</dbReference>
<organism evidence="3 4">
    <name type="scientific">Paenibacillus filicis</name>
    <dbReference type="NCBI Taxonomy" id="669464"/>
    <lineage>
        <taxon>Bacteria</taxon>
        <taxon>Bacillati</taxon>
        <taxon>Bacillota</taxon>
        <taxon>Bacilli</taxon>
        <taxon>Bacillales</taxon>
        <taxon>Paenibacillaceae</taxon>
        <taxon>Paenibacillus</taxon>
    </lineage>
</organism>
<reference evidence="3 4" key="1">
    <citation type="submission" date="2024-04" db="EMBL/GenBank/DDBJ databases">
        <title>draft genome sequnece of Paenibacillus filicis.</title>
        <authorList>
            <person name="Kim D.-U."/>
        </authorList>
    </citation>
    <scope>NUCLEOTIDE SEQUENCE [LARGE SCALE GENOMIC DNA]</scope>
    <source>
        <strain evidence="3 4">KACC14197</strain>
    </source>
</reference>
<dbReference type="NCBIfam" id="TIGR00252">
    <property type="entry name" value="YraN family protein"/>
    <property type="match status" value="1"/>
</dbReference>
<evidence type="ECO:0000256" key="1">
    <source>
        <dbReference type="ARBA" id="ARBA00006738"/>
    </source>
</evidence>
<dbReference type="InterPro" id="IPR011856">
    <property type="entry name" value="tRNA_endonuc-like_dom_sf"/>
</dbReference>
<dbReference type="HAMAP" id="MF_00048">
    <property type="entry name" value="UPF0102"/>
    <property type="match status" value="1"/>
</dbReference>
<proteinExistence type="inferred from homology"/>
<dbReference type="PANTHER" id="PTHR34039">
    <property type="entry name" value="UPF0102 PROTEIN YRAN"/>
    <property type="match status" value="1"/>
</dbReference>
<dbReference type="SUPFAM" id="SSF52980">
    <property type="entry name" value="Restriction endonuclease-like"/>
    <property type="match status" value="1"/>
</dbReference>
<gene>
    <name evidence="3" type="ORF">WMW72_20390</name>
</gene>